<protein>
    <submittedName>
        <fullName evidence="3">AT-hook motif nuclear-localized protein</fullName>
    </submittedName>
</protein>
<accession>A0A183CG41</accession>
<dbReference type="WBParaSite" id="GPLIN_001184600">
    <property type="protein sequence ID" value="GPLIN_001184600"/>
    <property type="gene ID" value="GPLIN_001184600"/>
</dbReference>
<reference evidence="2" key="2">
    <citation type="submission" date="2014-05" db="EMBL/GenBank/DDBJ databases">
        <title>The genome and life-stage specific transcriptomes of Globodera pallida elucidate key aspects of plant parasitism by a cyst nematode.</title>
        <authorList>
            <person name="Cotton J.A."/>
            <person name="Lilley C.J."/>
            <person name="Jones L.M."/>
            <person name="Kikuchi T."/>
            <person name="Reid A.J."/>
            <person name="Thorpe P."/>
            <person name="Tsai I.J."/>
            <person name="Beasley H."/>
            <person name="Blok V."/>
            <person name="Cock P.J.A."/>
            <person name="Van den Akker S.E."/>
            <person name="Holroyd N."/>
            <person name="Hunt M."/>
            <person name="Mantelin S."/>
            <person name="Naghra H."/>
            <person name="Pain A."/>
            <person name="Palomares-Rius J.E."/>
            <person name="Zarowiecki M."/>
            <person name="Berriman M."/>
            <person name="Jones J.T."/>
            <person name="Urwin P.E."/>
        </authorList>
    </citation>
    <scope>NUCLEOTIDE SEQUENCE [LARGE SCALE GENOMIC DNA]</scope>
    <source>
        <strain evidence="2">Lindley</strain>
    </source>
</reference>
<evidence type="ECO:0000256" key="1">
    <source>
        <dbReference type="SAM" id="MobiDB-lite"/>
    </source>
</evidence>
<feature type="region of interest" description="Disordered" evidence="1">
    <location>
        <begin position="1"/>
        <end position="150"/>
    </location>
</feature>
<dbReference type="Proteomes" id="UP000050741">
    <property type="component" value="Unassembled WGS sequence"/>
</dbReference>
<feature type="compositionally biased region" description="Polar residues" evidence="1">
    <location>
        <begin position="90"/>
        <end position="115"/>
    </location>
</feature>
<sequence length="150" mass="15503">MPMSQHHPTASSYQSSGTNFFMADTNNSRSFVQQQNSTGSQPFPTAHGQSSAALTLPGGTSTTLQPGQSTWIKKGKSKATSSASFKQPKSGRSSGTNFLTGSQPFPTAHGQSTTALALPGDAGGTSTALQPGQSSSNASDPFTMVKGWWT</sequence>
<feature type="compositionally biased region" description="Polar residues" evidence="1">
    <location>
        <begin position="1"/>
        <end position="71"/>
    </location>
</feature>
<reference evidence="2" key="1">
    <citation type="submission" date="2013-12" db="EMBL/GenBank/DDBJ databases">
        <authorList>
            <person name="Aslett M."/>
        </authorList>
    </citation>
    <scope>NUCLEOTIDE SEQUENCE [LARGE SCALE GENOMIC DNA]</scope>
    <source>
        <strain evidence="2">Lindley</strain>
    </source>
</reference>
<keyword evidence="2" id="KW-1185">Reference proteome</keyword>
<organism evidence="2 3">
    <name type="scientific">Globodera pallida</name>
    <name type="common">Potato cyst nematode worm</name>
    <name type="synonym">Heterodera pallida</name>
    <dbReference type="NCBI Taxonomy" id="36090"/>
    <lineage>
        <taxon>Eukaryota</taxon>
        <taxon>Metazoa</taxon>
        <taxon>Ecdysozoa</taxon>
        <taxon>Nematoda</taxon>
        <taxon>Chromadorea</taxon>
        <taxon>Rhabditida</taxon>
        <taxon>Tylenchina</taxon>
        <taxon>Tylenchomorpha</taxon>
        <taxon>Tylenchoidea</taxon>
        <taxon>Heteroderidae</taxon>
        <taxon>Heteroderinae</taxon>
        <taxon>Globodera</taxon>
    </lineage>
</organism>
<dbReference type="AlphaFoldDB" id="A0A183CG41"/>
<evidence type="ECO:0000313" key="3">
    <source>
        <dbReference type="WBParaSite" id="GPLIN_001184600"/>
    </source>
</evidence>
<feature type="compositionally biased region" description="Polar residues" evidence="1">
    <location>
        <begin position="124"/>
        <end position="140"/>
    </location>
</feature>
<proteinExistence type="predicted"/>
<evidence type="ECO:0000313" key="2">
    <source>
        <dbReference type="Proteomes" id="UP000050741"/>
    </source>
</evidence>
<reference evidence="3" key="3">
    <citation type="submission" date="2016-06" db="UniProtKB">
        <authorList>
            <consortium name="WormBaseParasite"/>
        </authorList>
    </citation>
    <scope>IDENTIFICATION</scope>
</reference>
<name>A0A183CG41_GLOPA</name>